<dbReference type="GO" id="GO:0005737">
    <property type="term" value="C:cytoplasm"/>
    <property type="evidence" value="ECO:0007669"/>
    <property type="project" value="TreeGrafter"/>
</dbReference>
<sequence>MTKIIQLTDLHIGSSLPFNELDAQTLQAVQDLVSLEKPDYLVLSGDVIWSHVPHSLQNFEEVLKFFDRLEVPYAVTYGNHDSEIFYLQDKINMLVEESSDNLEKLLSENEELASFYHHRDEIDVYGRAELNDLVRCSQNHVCKEKLTVVNNREMYVVSIDEQTQLLIVDSGDYDETETGQYAYLEDQQIDWIIEQTQDPSKQSHLFIHIPIPEYAQAIIDGQAEGHQSEEVCSSALNTGLYAQIKIRNSNIVAIYAGHDHENDFVSDFYGIKLIYGRCSGYNAYGDLNRGARVIEISDNNMTTYIKEFA</sequence>
<dbReference type="InterPro" id="IPR004843">
    <property type="entry name" value="Calcineurin-like_PHP"/>
</dbReference>
<dbReference type="Proteomes" id="UP000234239">
    <property type="component" value="Unassembled WGS sequence"/>
</dbReference>
<dbReference type="PANTHER" id="PTHR32440:SF11">
    <property type="entry name" value="METALLOPHOSPHOESTERASE DOMAIN-CONTAINING PROTEIN"/>
    <property type="match status" value="1"/>
</dbReference>
<dbReference type="EMBL" id="PKGY01000002">
    <property type="protein sequence ID" value="PKZ22267.1"/>
    <property type="molecule type" value="Genomic_DNA"/>
</dbReference>
<gene>
    <name evidence="2" type="ORF">CYJ28_03920</name>
</gene>
<comment type="caution">
    <text evidence="2">The sequence shown here is derived from an EMBL/GenBank/DDBJ whole genome shotgun (WGS) entry which is preliminary data.</text>
</comment>
<protein>
    <recommendedName>
        <fullName evidence="1">Calcineurin-like phosphoesterase domain-containing protein</fullName>
    </recommendedName>
</protein>
<proteinExistence type="predicted"/>
<accession>A0A2I1MQ47</accession>
<evidence type="ECO:0000313" key="3">
    <source>
        <dbReference type="Proteomes" id="UP000234239"/>
    </source>
</evidence>
<evidence type="ECO:0000259" key="1">
    <source>
        <dbReference type="Pfam" id="PF00149"/>
    </source>
</evidence>
<dbReference type="Pfam" id="PF00149">
    <property type="entry name" value="Metallophos"/>
    <property type="match status" value="1"/>
</dbReference>
<dbReference type="GO" id="GO:0016788">
    <property type="term" value="F:hydrolase activity, acting on ester bonds"/>
    <property type="evidence" value="ECO:0007669"/>
    <property type="project" value="TreeGrafter"/>
</dbReference>
<organism evidence="2 3">
    <name type="scientific">Aerococcus sanguinicola</name>
    <dbReference type="NCBI Taxonomy" id="119206"/>
    <lineage>
        <taxon>Bacteria</taxon>
        <taxon>Bacillati</taxon>
        <taxon>Bacillota</taxon>
        <taxon>Bacilli</taxon>
        <taxon>Lactobacillales</taxon>
        <taxon>Aerococcaceae</taxon>
        <taxon>Aerococcus</taxon>
    </lineage>
</organism>
<reference evidence="2 3" key="1">
    <citation type="submission" date="2017-12" db="EMBL/GenBank/DDBJ databases">
        <title>Phylogenetic diversity of female urinary microbiome.</title>
        <authorList>
            <person name="Thomas-White K."/>
            <person name="Wolfe A.J."/>
        </authorList>
    </citation>
    <scope>NUCLEOTIDE SEQUENCE [LARGE SCALE GENOMIC DNA]</scope>
    <source>
        <strain evidence="2 3">UMB0139</strain>
    </source>
</reference>
<dbReference type="Gene3D" id="3.60.21.10">
    <property type="match status" value="1"/>
</dbReference>
<dbReference type="RefSeq" id="WP_070486360.1">
    <property type="nucleotide sequence ID" value="NZ_CAJHKM010000001.1"/>
</dbReference>
<dbReference type="AlphaFoldDB" id="A0A2I1MQ47"/>
<feature type="domain" description="Calcineurin-like phosphoesterase" evidence="1">
    <location>
        <begin position="3"/>
        <end position="261"/>
    </location>
</feature>
<dbReference type="SUPFAM" id="SSF56300">
    <property type="entry name" value="Metallo-dependent phosphatases"/>
    <property type="match status" value="1"/>
</dbReference>
<dbReference type="OrthoDB" id="9816081at2"/>
<evidence type="ECO:0000313" key="2">
    <source>
        <dbReference type="EMBL" id="PKZ22267.1"/>
    </source>
</evidence>
<dbReference type="PANTHER" id="PTHR32440">
    <property type="entry name" value="PHOSPHATASE DCR2-RELATED-RELATED"/>
    <property type="match status" value="1"/>
</dbReference>
<dbReference type="InterPro" id="IPR029052">
    <property type="entry name" value="Metallo-depent_PP-like"/>
</dbReference>
<name>A0A2I1MQ47_9LACT</name>